<dbReference type="Proteomes" id="UP000195814">
    <property type="component" value="Chromosome"/>
</dbReference>
<dbReference type="AlphaFoldDB" id="A0A1Y0L8I3"/>
<protein>
    <submittedName>
        <fullName evidence="2">Uncharacterized protein</fullName>
    </submittedName>
</protein>
<dbReference type="EMBL" id="CP015579">
    <property type="protein sequence ID" value="ARU94361.1"/>
    <property type="molecule type" value="Genomic_DNA"/>
</dbReference>
<keyword evidence="1" id="KW-0812">Transmembrane</keyword>
<proteinExistence type="predicted"/>
<keyword evidence="1" id="KW-1133">Transmembrane helix</keyword>
<accession>A0A1Y0L8I3</accession>
<organism evidence="2 3">
    <name type="scientific">Tatumella citrea</name>
    <name type="common">Pantoea citrea</name>
    <dbReference type="NCBI Taxonomy" id="53336"/>
    <lineage>
        <taxon>Bacteria</taxon>
        <taxon>Pseudomonadati</taxon>
        <taxon>Pseudomonadota</taxon>
        <taxon>Gammaproteobacteria</taxon>
        <taxon>Enterobacterales</taxon>
        <taxon>Erwiniaceae</taxon>
        <taxon>Tatumella</taxon>
    </lineage>
</organism>
<evidence type="ECO:0000313" key="2">
    <source>
        <dbReference type="EMBL" id="ARU94361.1"/>
    </source>
</evidence>
<feature type="transmembrane region" description="Helical" evidence="1">
    <location>
        <begin position="20"/>
        <end position="49"/>
    </location>
</feature>
<evidence type="ECO:0000313" key="3">
    <source>
        <dbReference type="Proteomes" id="UP000195814"/>
    </source>
</evidence>
<reference evidence="2 3" key="1">
    <citation type="submission" date="2016-05" db="EMBL/GenBank/DDBJ databases">
        <title>Complete genome sequence of two 2,5-diketo-D-glunonic acid producing strain Tatumella citrea.</title>
        <authorList>
            <person name="Duan C."/>
            <person name="Yang J."/>
            <person name="Yang S."/>
        </authorList>
    </citation>
    <scope>NUCLEOTIDE SEQUENCE [LARGE SCALE GENOMIC DNA]</scope>
    <source>
        <strain evidence="2 3">DSM 13699</strain>
    </source>
</reference>
<dbReference type="KEGG" id="tci:A7K98_11615"/>
<gene>
    <name evidence="2" type="ORF">A7K98_11615</name>
</gene>
<evidence type="ECO:0000256" key="1">
    <source>
        <dbReference type="SAM" id="Phobius"/>
    </source>
</evidence>
<name>A0A1Y0L8I3_TATCI</name>
<sequence>MGIFLGSSFISWDIGGDKQLWFIALNAVPFHHISVGFFVNFVLMANIFIKFPGYFIFLSQISSVSHCMEFY</sequence>
<keyword evidence="1" id="KW-0472">Membrane</keyword>